<accession>G8ZY69</accession>
<proteinExistence type="predicted"/>
<dbReference type="GO" id="GO:0055105">
    <property type="term" value="F:ubiquitin-protein transferase inhibitor activity"/>
    <property type="evidence" value="ECO:0007669"/>
    <property type="project" value="EnsemblFungi"/>
</dbReference>
<dbReference type="GO" id="GO:0031397">
    <property type="term" value="P:negative regulation of protein ubiquitination"/>
    <property type="evidence" value="ECO:0007669"/>
    <property type="project" value="EnsemblFungi"/>
</dbReference>
<dbReference type="EMBL" id="HE616748">
    <property type="protein sequence ID" value="CCE93836.1"/>
    <property type="molecule type" value="Genomic_DNA"/>
</dbReference>
<protein>
    <submittedName>
        <fullName evidence="2">Uncharacterized protein</fullName>
    </submittedName>
</protein>
<sequence>MGSPVKKRTALAGKNVNARPSSSSIHKVGSLSNHTSPSKKSQVDLTYALNNSPVRSVSLSPKKSAETSAFTFHEETPSERAAALMKHMSLAKKSSLSVDENDFDAVKENMSPTKLANMNKTAQRQSIRRPLQDLSIEEHKGYVERPQFARTAPLTLHYSRRTTLPTFVTPPRDQKLRECFTISNNDAAPAANSRTTDDIPKDKVVRKLNFKIHEN</sequence>
<dbReference type="eggNOG" id="ENOG502S399">
    <property type="taxonomic scope" value="Eukaryota"/>
</dbReference>
<evidence type="ECO:0000313" key="2">
    <source>
        <dbReference type="EMBL" id="CCE93836.1"/>
    </source>
</evidence>
<dbReference type="CDD" id="cd22876">
    <property type="entry name" value="Acm1_CIR"/>
    <property type="match status" value="1"/>
</dbReference>
<dbReference type="GeneID" id="11505288"/>
<dbReference type="GO" id="GO:0005634">
    <property type="term" value="C:nucleus"/>
    <property type="evidence" value="ECO:0007669"/>
    <property type="project" value="EnsemblFungi"/>
</dbReference>
<dbReference type="Proteomes" id="UP000005627">
    <property type="component" value="Chromosome 7"/>
</dbReference>
<dbReference type="KEGG" id="tdl:TDEL_0G04690"/>
<organism evidence="2 3">
    <name type="scientific">Torulaspora delbrueckii</name>
    <name type="common">Yeast</name>
    <name type="synonym">Candida colliculosa</name>
    <dbReference type="NCBI Taxonomy" id="4950"/>
    <lineage>
        <taxon>Eukaryota</taxon>
        <taxon>Fungi</taxon>
        <taxon>Dikarya</taxon>
        <taxon>Ascomycota</taxon>
        <taxon>Saccharomycotina</taxon>
        <taxon>Saccharomycetes</taxon>
        <taxon>Saccharomycetales</taxon>
        <taxon>Saccharomycetaceae</taxon>
        <taxon>Torulaspora</taxon>
    </lineage>
</organism>
<dbReference type="GO" id="GO:0005737">
    <property type="term" value="C:cytoplasm"/>
    <property type="evidence" value="ECO:0007669"/>
    <property type="project" value="EnsemblFungi"/>
</dbReference>
<dbReference type="FunCoup" id="G8ZY69">
    <property type="interactions" value="72"/>
</dbReference>
<dbReference type="AlphaFoldDB" id="G8ZY69"/>
<dbReference type="RefSeq" id="XP_003683047.1">
    <property type="nucleotide sequence ID" value="XM_003682999.1"/>
</dbReference>
<feature type="region of interest" description="Disordered" evidence="1">
    <location>
        <begin position="1"/>
        <end position="43"/>
    </location>
</feature>
<feature type="compositionally biased region" description="Polar residues" evidence="1">
    <location>
        <begin position="18"/>
        <end position="43"/>
    </location>
</feature>
<evidence type="ECO:0000256" key="1">
    <source>
        <dbReference type="SAM" id="MobiDB-lite"/>
    </source>
</evidence>
<dbReference type="HOGENOM" id="CLU_111692_0_0_1"/>
<reference evidence="2 3" key="1">
    <citation type="journal article" date="2011" name="Proc. Natl. Acad. Sci. U.S.A.">
        <title>Evolutionary erosion of yeast sex chromosomes by mating-type switching accidents.</title>
        <authorList>
            <person name="Gordon J.L."/>
            <person name="Armisen D."/>
            <person name="Proux-Wera E."/>
            <person name="Oheigeartaigh S.S."/>
            <person name="Byrne K.P."/>
            <person name="Wolfe K.H."/>
        </authorList>
    </citation>
    <scope>NUCLEOTIDE SEQUENCE [LARGE SCALE GENOMIC DNA]</scope>
    <source>
        <strain evidence="3">ATCC 10662 / CBS 1146 / NBRC 0425 / NCYC 2629 / NRRL Y-866</strain>
    </source>
</reference>
<name>G8ZY69_TORDE</name>
<evidence type="ECO:0000313" key="3">
    <source>
        <dbReference type="Proteomes" id="UP000005627"/>
    </source>
</evidence>
<dbReference type="OrthoDB" id="4069241at2759"/>
<keyword evidence="3" id="KW-1185">Reference proteome</keyword>
<dbReference type="STRING" id="1076872.G8ZY69"/>
<gene>
    <name evidence="2" type="primary">TDEL0G04690</name>
    <name evidence="2" type="ORF">TDEL_0G04690</name>
</gene>
<dbReference type="InParanoid" id="G8ZY69"/>